<dbReference type="RefSeq" id="WP_153824225.1">
    <property type="nucleotide sequence ID" value="NZ_WJIE01000017.1"/>
</dbReference>
<evidence type="ECO:0000313" key="2">
    <source>
        <dbReference type="EMBL" id="MRG97443.1"/>
    </source>
</evidence>
<dbReference type="PANTHER" id="PTHR18964">
    <property type="entry name" value="ROK (REPRESSOR, ORF, KINASE) FAMILY"/>
    <property type="match status" value="1"/>
</dbReference>
<reference evidence="2 3" key="1">
    <citation type="submission" date="2019-10" db="EMBL/GenBank/DDBJ databases">
        <title>A soil myxobacterium in the family Polyangiaceae.</title>
        <authorList>
            <person name="Li Y."/>
            <person name="Wang J."/>
        </authorList>
    </citation>
    <scope>NUCLEOTIDE SEQUENCE [LARGE SCALE GENOMIC DNA]</scope>
    <source>
        <strain evidence="2 3">DSM 14734</strain>
    </source>
</reference>
<evidence type="ECO:0000313" key="3">
    <source>
        <dbReference type="Proteomes" id="UP000440224"/>
    </source>
</evidence>
<dbReference type="SUPFAM" id="SSF53067">
    <property type="entry name" value="Actin-like ATPase domain"/>
    <property type="match status" value="1"/>
</dbReference>
<dbReference type="InterPro" id="IPR043129">
    <property type="entry name" value="ATPase_NBD"/>
</dbReference>
<protein>
    <submittedName>
        <fullName evidence="2">ROK family protein</fullName>
    </submittedName>
</protein>
<dbReference type="AlphaFoldDB" id="A0A6N7PZL8"/>
<evidence type="ECO:0000256" key="1">
    <source>
        <dbReference type="ARBA" id="ARBA00006479"/>
    </source>
</evidence>
<dbReference type="EMBL" id="WJIE01000017">
    <property type="protein sequence ID" value="MRG97443.1"/>
    <property type="molecule type" value="Genomic_DNA"/>
</dbReference>
<organism evidence="2 3">
    <name type="scientific">Polyangium spumosum</name>
    <dbReference type="NCBI Taxonomy" id="889282"/>
    <lineage>
        <taxon>Bacteria</taxon>
        <taxon>Pseudomonadati</taxon>
        <taxon>Myxococcota</taxon>
        <taxon>Polyangia</taxon>
        <taxon>Polyangiales</taxon>
        <taxon>Polyangiaceae</taxon>
        <taxon>Polyangium</taxon>
    </lineage>
</organism>
<proteinExistence type="inferred from homology"/>
<dbReference type="Proteomes" id="UP000440224">
    <property type="component" value="Unassembled WGS sequence"/>
</dbReference>
<comment type="caution">
    <text evidence="2">The sequence shown here is derived from an EMBL/GenBank/DDBJ whole genome shotgun (WGS) entry which is preliminary data.</text>
</comment>
<dbReference type="Gene3D" id="3.30.420.40">
    <property type="match status" value="2"/>
</dbReference>
<gene>
    <name evidence="2" type="ORF">GF068_36775</name>
</gene>
<dbReference type="Pfam" id="PF00480">
    <property type="entry name" value="ROK"/>
    <property type="match status" value="1"/>
</dbReference>
<name>A0A6N7PZL8_9BACT</name>
<dbReference type="OrthoDB" id="9810372at2"/>
<accession>A0A6N7PZL8</accession>
<keyword evidence="3" id="KW-1185">Reference proteome</keyword>
<comment type="similarity">
    <text evidence="1">Belongs to the ROK (NagC/XylR) family.</text>
</comment>
<dbReference type="InterPro" id="IPR000600">
    <property type="entry name" value="ROK"/>
</dbReference>
<sequence>MRTLCIDIGGTGIKGMVLDAEGNALTERARVRTPQPADPEAVLGAITKVVGGLGEFDRVSIGFPGVVTEGATRTAPNLHEAWAGYPLAQEAEGRMGRPVRVINDAGLQGFGVIEGRGTEILITLGTGMGFALYVDGFYVPNIELAHHPFRRRKTYEERVCNEARKRLGKRRWNERVRETVAQIAPIFNHHKLYLGGGNARHVEAEGLPSDVVLVDNVACMRGGVRLWSA</sequence>
<dbReference type="PANTHER" id="PTHR18964:SF149">
    <property type="entry name" value="BIFUNCTIONAL UDP-N-ACETYLGLUCOSAMINE 2-EPIMERASE_N-ACETYLMANNOSAMINE KINASE"/>
    <property type="match status" value="1"/>
</dbReference>